<dbReference type="GO" id="GO:0016787">
    <property type="term" value="F:hydrolase activity"/>
    <property type="evidence" value="ECO:0007669"/>
    <property type="project" value="UniProtKB-KW"/>
</dbReference>
<protein>
    <submittedName>
        <fullName evidence="7">Glyoxylase, beta-lactamase superfamily II</fullName>
    </submittedName>
</protein>
<accession>A0A1D3TT45</accession>
<dbReference type="CDD" id="cd06262">
    <property type="entry name" value="metallo-hydrolase-like_MBL-fold"/>
    <property type="match status" value="1"/>
</dbReference>
<dbReference type="InterPro" id="IPR036866">
    <property type="entry name" value="RibonucZ/Hydroxyglut_hydro"/>
</dbReference>
<dbReference type="PANTHER" id="PTHR46233">
    <property type="entry name" value="HYDROXYACYLGLUTATHIONE HYDROLASE GLOC"/>
    <property type="match status" value="1"/>
</dbReference>
<dbReference type="RefSeq" id="WP_242875506.1">
    <property type="nucleotide sequence ID" value="NZ_FMKA01000008.1"/>
</dbReference>
<dbReference type="InterPro" id="IPR051453">
    <property type="entry name" value="MBL_Glyoxalase_II"/>
</dbReference>
<gene>
    <name evidence="7" type="ORF">SAMN05421730_100897</name>
</gene>
<dbReference type="Pfam" id="PF00753">
    <property type="entry name" value="Lactamase_B"/>
    <property type="match status" value="1"/>
</dbReference>
<evidence type="ECO:0000256" key="1">
    <source>
        <dbReference type="ARBA" id="ARBA00001947"/>
    </source>
</evidence>
<evidence type="ECO:0000259" key="6">
    <source>
        <dbReference type="SMART" id="SM00849"/>
    </source>
</evidence>
<reference evidence="7 8" key="1">
    <citation type="submission" date="2016-09" db="EMBL/GenBank/DDBJ databases">
        <authorList>
            <person name="Capua I."/>
            <person name="De Benedictis P."/>
            <person name="Joannis T."/>
            <person name="Lombin L.H."/>
            <person name="Cattoli G."/>
        </authorList>
    </citation>
    <scope>NUCLEOTIDE SEQUENCE [LARGE SCALE GENOMIC DNA]</scope>
    <source>
        <strain evidence="7 8">GluBS11</strain>
    </source>
</reference>
<feature type="region of interest" description="Disordered" evidence="5">
    <location>
        <begin position="192"/>
        <end position="211"/>
    </location>
</feature>
<feature type="domain" description="Metallo-beta-lactamase" evidence="6">
    <location>
        <begin position="16"/>
        <end position="194"/>
    </location>
</feature>
<proteinExistence type="predicted"/>
<dbReference type="SMART" id="SM00849">
    <property type="entry name" value="Lactamase_B"/>
    <property type="match status" value="1"/>
</dbReference>
<evidence type="ECO:0000256" key="2">
    <source>
        <dbReference type="ARBA" id="ARBA00022723"/>
    </source>
</evidence>
<dbReference type="Gene3D" id="3.60.15.10">
    <property type="entry name" value="Ribonuclease Z/Hydroxyacylglutathione hydrolase-like"/>
    <property type="match status" value="1"/>
</dbReference>
<keyword evidence="2" id="KW-0479">Metal-binding</keyword>
<name>A0A1D3TT45_9FIRM</name>
<evidence type="ECO:0000256" key="5">
    <source>
        <dbReference type="SAM" id="MobiDB-lite"/>
    </source>
</evidence>
<dbReference type="Proteomes" id="UP000199315">
    <property type="component" value="Unassembled WGS sequence"/>
</dbReference>
<dbReference type="PANTHER" id="PTHR46233:SF3">
    <property type="entry name" value="HYDROXYACYLGLUTATHIONE HYDROLASE GLOC"/>
    <property type="match status" value="1"/>
</dbReference>
<keyword evidence="3" id="KW-0378">Hydrolase</keyword>
<dbReference type="AlphaFoldDB" id="A0A1D3TT45"/>
<organism evidence="7 8">
    <name type="scientific">Anaerobium acetethylicum</name>
    <dbReference type="NCBI Taxonomy" id="1619234"/>
    <lineage>
        <taxon>Bacteria</taxon>
        <taxon>Bacillati</taxon>
        <taxon>Bacillota</taxon>
        <taxon>Clostridia</taxon>
        <taxon>Lachnospirales</taxon>
        <taxon>Lachnospiraceae</taxon>
        <taxon>Anaerobium</taxon>
    </lineage>
</organism>
<evidence type="ECO:0000313" key="8">
    <source>
        <dbReference type="Proteomes" id="UP000199315"/>
    </source>
</evidence>
<dbReference type="GO" id="GO:0046872">
    <property type="term" value="F:metal ion binding"/>
    <property type="evidence" value="ECO:0007669"/>
    <property type="project" value="UniProtKB-KW"/>
</dbReference>
<dbReference type="STRING" id="1619234.SAMN05421730_100897"/>
<evidence type="ECO:0000256" key="4">
    <source>
        <dbReference type="ARBA" id="ARBA00022833"/>
    </source>
</evidence>
<evidence type="ECO:0000256" key="3">
    <source>
        <dbReference type="ARBA" id="ARBA00022801"/>
    </source>
</evidence>
<keyword evidence="8" id="KW-1185">Reference proteome</keyword>
<dbReference type="InterPro" id="IPR001279">
    <property type="entry name" value="Metallo-B-lactamas"/>
</dbReference>
<dbReference type="EMBL" id="FMKA01000008">
    <property type="protein sequence ID" value="SCP97134.1"/>
    <property type="molecule type" value="Genomic_DNA"/>
</dbReference>
<evidence type="ECO:0000313" key="7">
    <source>
        <dbReference type="EMBL" id="SCP97134.1"/>
    </source>
</evidence>
<dbReference type="SUPFAM" id="SSF56281">
    <property type="entry name" value="Metallo-hydrolase/oxidoreductase"/>
    <property type="match status" value="1"/>
</dbReference>
<comment type="cofactor">
    <cofactor evidence="1">
        <name>Zn(2+)</name>
        <dbReference type="ChEBI" id="CHEBI:29105"/>
    </cofactor>
</comment>
<keyword evidence="4" id="KW-0862">Zinc</keyword>
<sequence length="211" mass="23215">MTGKMEIERIVLGMVSTNCYIISETDGKKAIVIDPADDAAYIEQKLRDKGLELEGILLTHGHFDHIMAARELRDAAKVSVYASDEEQDVLGNPGYNASNQIGIPYSLTADIGLKDGEQFELAGFAIQTIHTPGHTKGSVCYYFPEEKVLFSGDTLFRECVGRTDLPTGSTSEIVRSVSEKLMALDDEVDVLPGHEDSTTIGHERKYNPYVN</sequence>